<dbReference type="PANTHER" id="PTHR34615:SF1">
    <property type="entry name" value="PX DOMAIN-CONTAINING PROTEIN"/>
    <property type="match status" value="1"/>
</dbReference>
<dbReference type="OrthoDB" id="126950at2759"/>
<reference evidence="1" key="1">
    <citation type="submission" date="2021-01" db="EMBL/GenBank/DDBJ databases">
        <title>Phytophthora aleatoria, a newly-described species from Pinus radiata is distinct from Phytophthora cactorum isolates based on comparative genomics.</title>
        <authorList>
            <person name="Mcdougal R."/>
            <person name="Panda P."/>
            <person name="Williams N."/>
            <person name="Studholme D.J."/>
        </authorList>
    </citation>
    <scope>NUCLEOTIDE SEQUENCE</scope>
    <source>
        <strain evidence="1">NZFS 3830</strain>
    </source>
</reference>
<dbReference type="VEuPathDB" id="FungiDB:PC110_g1117"/>
<dbReference type="EMBL" id="JAENGZ010002859">
    <property type="protein sequence ID" value="KAG6942680.1"/>
    <property type="molecule type" value="Genomic_DNA"/>
</dbReference>
<dbReference type="PANTHER" id="PTHR34615">
    <property type="entry name" value="PX DOMAIN-CONTAINING PROTEIN"/>
    <property type="match status" value="1"/>
</dbReference>
<dbReference type="Proteomes" id="UP000688947">
    <property type="component" value="Unassembled WGS sequence"/>
</dbReference>
<proteinExistence type="predicted"/>
<name>A0A8T1TML3_9STRA</name>
<protein>
    <submittedName>
        <fullName evidence="1">Uncharacterized protein</fullName>
    </submittedName>
</protein>
<accession>A0A8T1TML3</accession>
<gene>
    <name evidence="1" type="ORF">JG687_00018917</name>
</gene>
<comment type="caution">
    <text evidence="1">The sequence shown here is derived from an EMBL/GenBank/DDBJ whole genome shotgun (WGS) entry which is preliminary data.</text>
</comment>
<evidence type="ECO:0000313" key="1">
    <source>
        <dbReference type="EMBL" id="KAG6942680.1"/>
    </source>
</evidence>
<evidence type="ECO:0000313" key="2">
    <source>
        <dbReference type="Proteomes" id="UP000688947"/>
    </source>
</evidence>
<organism evidence="1 2">
    <name type="scientific">Phytophthora cactorum</name>
    <dbReference type="NCBI Taxonomy" id="29920"/>
    <lineage>
        <taxon>Eukaryota</taxon>
        <taxon>Sar</taxon>
        <taxon>Stramenopiles</taxon>
        <taxon>Oomycota</taxon>
        <taxon>Peronosporomycetes</taxon>
        <taxon>Peronosporales</taxon>
        <taxon>Peronosporaceae</taxon>
        <taxon>Phytophthora</taxon>
    </lineage>
</organism>
<dbReference type="AlphaFoldDB" id="A0A8T1TML3"/>
<sequence>MSASSSSEDETADIVLLRQAILEGNTIIGAAISTFLSTARPPEVTLRAPFNFNSLSNEECINKFRFEKHQTVQIVQLFELEGLQTREWTTSFGVEGLCIVLYKLAVPIRWVDLESFFGRDSSGLSNLFLHVLVYINTKYARLLQFNHAYVAQNLQSYVDAVFDAGGLIQNVWAFIDGTVRGIYRPLASRSSISSRKRLS</sequence>